<evidence type="ECO:0000256" key="1">
    <source>
        <dbReference type="ARBA" id="ARBA00001936"/>
    </source>
</evidence>
<feature type="region of interest" description="Disordered" evidence="10">
    <location>
        <begin position="104"/>
        <end position="123"/>
    </location>
</feature>
<keyword evidence="5 9" id="KW-0378">Hydrolase</keyword>
<dbReference type="Proteomes" id="UP000747399">
    <property type="component" value="Unassembled WGS sequence"/>
</dbReference>
<accession>A0A8J4ATI4</accession>
<feature type="domain" description="PPM-type phosphatase" evidence="11">
    <location>
        <begin position="179"/>
        <end position="561"/>
    </location>
</feature>
<gene>
    <name evidence="12" type="ORF">Vafri_4142</name>
</gene>
<evidence type="ECO:0000313" key="13">
    <source>
        <dbReference type="Proteomes" id="UP000747399"/>
    </source>
</evidence>
<dbReference type="InterPro" id="IPR000222">
    <property type="entry name" value="PP2C_BS"/>
</dbReference>
<dbReference type="PROSITE" id="PS51746">
    <property type="entry name" value="PPM_2"/>
    <property type="match status" value="1"/>
</dbReference>
<protein>
    <recommendedName>
        <fullName evidence="3">protein-serine/threonine phosphatase</fullName>
        <ecNumber evidence="3">3.1.3.16</ecNumber>
    </recommendedName>
</protein>
<keyword evidence="7 9" id="KW-0904">Protein phosphatase</keyword>
<evidence type="ECO:0000256" key="9">
    <source>
        <dbReference type="RuleBase" id="RU003465"/>
    </source>
</evidence>
<comment type="cofactor">
    <cofactor evidence="1">
        <name>Mn(2+)</name>
        <dbReference type="ChEBI" id="CHEBI:29035"/>
    </cofactor>
</comment>
<evidence type="ECO:0000256" key="10">
    <source>
        <dbReference type="SAM" id="MobiDB-lite"/>
    </source>
</evidence>
<evidence type="ECO:0000256" key="4">
    <source>
        <dbReference type="ARBA" id="ARBA00022723"/>
    </source>
</evidence>
<dbReference type="CDD" id="cd00143">
    <property type="entry name" value="PP2Cc"/>
    <property type="match status" value="1"/>
</dbReference>
<proteinExistence type="inferred from homology"/>
<feature type="compositionally biased region" description="Low complexity" evidence="10">
    <location>
        <begin position="49"/>
        <end position="59"/>
    </location>
</feature>
<evidence type="ECO:0000256" key="5">
    <source>
        <dbReference type="ARBA" id="ARBA00022801"/>
    </source>
</evidence>
<dbReference type="PANTHER" id="PTHR13832:SF863">
    <property type="entry name" value="PPM-TYPE PHOSPHATASE DOMAIN-CONTAINING PROTEIN"/>
    <property type="match status" value="1"/>
</dbReference>
<evidence type="ECO:0000256" key="7">
    <source>
        <dbReference type="ARBA" id="ARBA00022912"/>
    </source>
</evidence>
<dbReference type="Pfam" id="PF00481">
    <property type="entry name" value="PP2C"/>
    <property type="match status" value="1"/>
</dbReference>
<keyword evidence="6" id="KW-0460">Magnesium</keyword>
<comment type="similarity">
    <text evidence="9">Belongs to the PP2C family.</text>
</comment>
<feature type="compositionally biased region" description="Gly residues" evidence="10">
    <location>
        <begin position="517"/>
        <end position="535"/>
    </location>
</feature>
<keyword evidence="8" id="KW-0464">Manganese</keyword>
<dbReference type="GO" id="GO:0046872">
    <property type="term" value="F:metal ion binding"/>
    <property type="evidence" value="ECO:0007669"/>
    <property type="project" value="UniProtKB-KW"/>
</dbReference>
<feature type="region of interest" description="Disordered" evidence="10">
    <location>
        <begin position="513"/>
        <end position="561"/>
    </location>
</feature>
<evidence type="ECO:0000256" key="2">
    <source>
        <dbReference type="ARBA" id="ARBA00001946"/>
    </source>
</evidence>
<dbReference type="InterPro" id="IPR001932">
    <property type="entry name" value="PPM-type_phosphatase-like_dom"/>
</dbReference>
<dbReference type="GO" id="GO:0004722">
    <property type="term" value="F:protein serine/threonine phosphatase activity"/>
    <property type="evidence" value="ECO:0007669"/>
    <property type="project" value="UniProtKB-EC"/>
</dbReference>
<feature type="region of interest" description="Disordered" evidence="10">
    <location>
        <begin position="49"/>
        <end position="70"/>
    </location>
</feature>
<dbReference type="Gene3D" id="3.60.40.10">
    <property type="entry name" value="PPM-type phosphatase domain"/>
    <property type="match status" value="1"/>
</dbReference>
<comment type="cofactor">
    <cofactor evidence="2">
        <name>Mg(2+)</name>
        <dbReference type="ChEBI" id="CHEBI:18420"/>
    </cofactor>
</comment>
<dbReference type="AlphaFoldDB" id="A0A8J4ATI4"/>
<dbReference type="InterPro" id="IPR015655">
    <property type="entry name" value="PP2C"/>
</dbReference>
<organism evidence="12 13">
    <name type="scientific">Volvox africanus</name>
    <dbReference type="NCBI Taxonomy" id="51714"/>
    <lineage>
        <taxon>Eukaryota</taxon>
        <taxon>Viridiplantae</taxon>
        <taxon>Chlorophyta</taxon>
        <taxon>core chlorophytes</taxon>
        <taxon>Chlorophyceae</taxon>
        <taxon>CS clade</taxon>
        <taxon>Chlamydomonadales</taxon>
        <taxon>Volvocaceae</taxon>
        <taxon>Volvox</taxon>
    </lineage>
</organism>
<feature type="compositionally biased region" description="Gly residues" evidence="10">
    <location>
        <begin position="313"/>
        <end position="324"/>
    </location>
</feature>
<name>A0A8J4ATI4_9CHLO</name>
<feature type="compositionally biased region" description="Low complexity" evidence="10">
    <location>
        <begin position="258"/>
        <end position="274"/>
    </location>
</feature>
<keyword evidence="4" id="KW-0479">Metal-binding</keyword>
<evidence type="ECO:0000313" key="12">
    <source>
        <dbReference type="EMBL" id="GIL47306.1"/>
    </source>
</evidence>
<dbReference type="SMART" id="SM00332">
    <property type="entry name" value="PP2Cc"/>
    <property type="match status" value="1"/>
</dbReference>
<dbReference type="EC" id="3.1.3.16" evidence="3"/>
<sequence length="561" mass="57939">MASIPPETECKATLVIDPWTASIVSEAFRRGTLQAAGAAEAATVSSTTASASSASTATAQHRIQPATSHASSVASKFNLPHADVLRLLRMCYYNGARQVHKASETAVERSAAQSPPVADDPNADAAHMVEAREAKRHKAAAGGDSDATPQSRRAMALKKLCSALGVVTQHRHLPAHNLSYAVASSRGWRVAMEDTYAAEVPLHESYGMSLFALYDGHGGAEVARYSALHMGRAIREAPSARAAFATAYDTEPPTSPRTTTTTTATTTTATIATTSKGDLSGSTKTTDQEGAVPQWTGASARRDTSASEPRQGDGAGGSGGGGGDSPWRRHAALREAFLSLDRQLSEETHAHELMSLANPGALRVQPEAYGRRTPDGPYLGPPAGSTASVALVGRRGITVAGVGDSRCILGSRAGGVVVMSLDHKGHDTAERERVVRAGCWVSASGRVCGELDMSRALGDADMKQAAGLPPHLQAVTADPTVMHVRLAPDPHHQPTHAHQVECTQLDLPAPRPPLCKGAGGNGDVDVDGGGGGGGGDGHEAGPGPASSLYGTDGRTDARDVG</sequence>
<comment type="caution">
    <text evidence="12">The sequence shown here is derived from an EMBL/GenBank/DDBJ whole genome shotgun (WGS) entry which is preliminary data.</text>
</comment>
<feature type="non-terminal residue" evidence="12">
    <location>
        <position position="561"/>
    </location>
</feature>
<feature type="region of interest" description="Disordered" evidence="10">
    <location>
        <begin position="246"/>
        <end position="327"/>
    </location>
</feature>
<reference evidence="12" key="1">
    <citation type="journal article" date="2021" name="Proc. Natl. Acad. Sci. U.S.A.">
        <title>Three genomes in the algal genus Volvox reveal the fate of a haploid sex-determining region after a transition to homothallism.</title>
        <authorList>
            <person name="Yamamoto K."/>
            <person name="Hamaji T."/>
            <person name="Kawai-Toyooka H."/>
            <person name="Matsuzaki R."/>
            <person name="Takahashi F."/>
            <person name="Nishimura Y."/>
            <person name="Kawachi M."/>
            <person name="Noguchi H."/>
            <person name="Minakuchi Y."/>
            <person name="Umen J.G."/>
            <person name="Toyoda A."/>
            <person name="Nozaki H."/>
        </authorList>
    </citation>
    <scope>NUCLEOTIDE SEQUENCE</scope>
    <source>
        <strain evidence="12">NIES-3780</strain>
    </source>
</reference>
<dbReference type="InterPro" id="IPR036457">
    <property type="entry name" value="PPM-type-like_dom_sf"/>
</dbReference>
<evidence type="ECO:0000256" key="3">
    <source>
        <dbReference type="ARBA" id="ARBA00013081"/>
    </source>
</evidence>
<evidence type="ECO:0000256" key="6">
    <source>
        <dbReference type="ARBA" id="ARBA00022842"/>
    </source>
</evidence>
<evidence type="ECO:0000259" key="11">
    <source>
        <dbReference type="PROSITE" id="PS51746"/>
    </source>
</evidence>
<keyword evidence="13" id="KW-1185">Reference proteome</keyword>
<dbReference type="SUPFAM" id="SSF81606">
    <property type="entry name" value="PP2C-like"/>
    <property type="match status" value="1"/>
</dbReference>
<evidence type="ECO:0000256" key="8">
    <source>
        <dbReference type="ARBA" id="ARBA00023211"/>
    </source>
</evidence>
<dbReference type="EMBL" id="BNCO01000004">
    <property type="protein sequence ID" value="GIL47306.1"/>
    <property type="molecule type" value="Genomic_DNA"/>
</dbReference>
<dbReference type="PROSITE" id="PS01032">
    <property type="entry name" value="PPM_1"/>
    <property type="match status" value="1"/>
</dbReference>
<feature type="compositionally biased region" description="Polar residues" evidence="10">
    <location>
        <begin position="275"/>
        <end position="285"/>
    </location>
</feature>
<dbReference type="PANTHER" id="PTHR13832">
    <property type="entry name" value="PROTEIN PHOSPHATASE 2C"/>
    <property type="match status" value="1"/>
</dbReference>